<evidence type="ECO:0000313" key="5">
    <source>
        <dbReference type="Proteomes" id="UP000283433"/>
    </source>
</evidence>
<evidence type="ECO:0000256" key="1">
    <source>
        <dbReference type="ARBA" id="ARBA00006484"/>
    </source>
</evidence>
<dbReference type="PRINTS" id="PR00081">
    <property type="entry name" value="GDHRDH"/>
</dbReference>
<organism evidence="4 5">
    <name type="scientific">Pelobium manganitolerans</name>
    <dbReference type="NCBI Taxonomy" id="1842495"/>
    <lineage>
        <taxon>Bacteria</taxon>
        <taxon>Pseudomonadati</taxon>
        <taxon>Bacteroidota</taxon>
        <taxon>Sphingobacteriia</taxon>
        <taxon>Sphingobacteriales</taxon>
        <taxon>Sphingobacteriaceae</taxon>
        <taxon>Pelobium</taxon>
    </lineage>
</organism>
<dbReference type="Pfam" id="PF00106">
    <property type="entry name" value="adh_short"/>
    <property type="match status" value="1"/>
</dbReference>
<keyword evidence="5" id="KW-1185">Reference proteome</keyword>
<accession>A0A419S3L9</accession>
<dbReference type="InterPro" id="IPR002347">
    <property type="entry name" value="SDR_fam"/>
</dbReference>
<dbReference type="InterPro" id="IPR036291">
    <property type="entry name" value="NAD(P)-bd_dom_sf"/>
</dbReference>
<name>A0A419S3L9_9SPHI</name>
<comment type="similarity">
    <text evidence="1 3">Belongs to the short-chain dehydrogenases/reductases (SDR) family.</text>
</comment>
<evidence type="ECO:0000256" key="2">
    <source>
        <dbReference type="ARBA" id="ARBA00023002"/>
    </source>
</evidence>
<dbReference type="Gene3D" id="3.40.50.720">
    <property type="entry name" value="NAD(P)-binding Rossmann-like Domain"/>
    <property type="match status" value="1"/>
</dbReference>
<keyword evidence="2" id="KW-0560">Oxidoreductase</keyword>
<comment type="caution">
    <text evidence="4">The sequence shown here is derived from an EMBL/GenBank/DDBJ whole genome shotgun (WGS) entry which is preliminary data.</text>
</comment>
<dbReference type="FunFam" id="3.40.50.720:FF:000047">
    <property type="entry name" value="NADP-dependent L-serine/L-allo-threonine dehydrogenase"/>
    <property type="match status" value="1"/>
</dbReference>
<evidence type="ECO:0000256" key="3">
    <source>
        <dbReference type="RuleBase" id="RU000363"/>
    </source>
</evidence>
<dbReference type="EMBL" id="MBTA01000027">
    <property type="protein sequence ID" value="RKD13899.1"/>
    <property type="molecule type" value="Genomic_DNA"/>
</dbReference>
<dbReference type="Proteomes" id="UP000283433">
    <property type="component" value="Unassembled WGS sequence"/>
</dbReference>
<reference evidence="4 5" key="1">
    <citation type="submission" date="2016-07" db="EMBL/GenBank/DDBJ databases">
        <title>Genome of Pelobium manganitolerans.</title>
        <authorList>
            <person name="Wu S."/>
            <person name="Wang G."/>
        </authorList>
    </citation>
    <scope>NUCLEOTIDE SEQUENCE [LARGE SCALE GENOMIC DNA]</scope>
    <source>
        <strain evidence="4 5">YS-25</strain>
    </source>
</reference>
<dbReference type="AlphaFoldDB" id="A0A419S3L9"/>
<dbReference type="RefSeq" id="WP_394341558.1">
    <property type="nucleotide sequence ID" value="NZ_MBTA01000027.1"/>
</dbReference>
<dbReference type="InterPro" id="IPR020904">
    <property type="entry name" value="Sc_DH/Rdtase_CS"/>
</dbReference>
<protein>
    <submittedName>
        <fullName evidence="4">NAD(P)-dependent oxidoreductase</fullName>
    </submittedName>
</protein>
<dbReference type="PANTHER" id="PTHR42901">
    <property type="entry name" value="ALCOHOL DEHYDROGENASE"/>
    <property type="match status" value="1"/>
</dbReference>
<dbReference type="PROSITE" id="PS00061">
    <property type="entry name" value="ADH_SHORT"/>
    <property type="match status" value="1"/>
</dbReference>
<dbReference type="PANTHER" id="PTHR42901:SF1">
    <property type="entry name" value="ALCOHOL DEHYDROGENASE"/>
    <property type="match status" value="1"/>
</dbReference>
<proteinExistence type="inferred from homology"/>
<evidence type="ECO:0000313" key="4">
    <source>
        <dbReference type="EMBL" id="RKD13899.1"/>
    </source>
</evidence>
<dbReference type="SUPFAM" id="SSF51735">
    <property type="entry name" value="NAD(P)-binding Rossmann-fold domains"/>
    <property type="match status" value="1"/>
</dbReference>
<dbReference type="PRINTS" id="PR00080">
    <property type="entry name" value="SDRFAMILY"/>
</dbReference>
<sequence length="257" mass="28437">MPQIPKLALITGATSGIGEACAITYASNGFNLIITGRREERLQSLKQKLEQQFGISVSALTFDVQDKNAVTQHLNALPAEWKNVDVLINNAGLSQGMDDFDEAKLSDWETMIDTNIKGLLYVSKIISGWMVDRKQGFIVNLGSIAGKEVYAKGNVYCATKHAVDALSKSMRIDLLKHNIRVSVIHPGAVETEFSEVRFHGDKTRAKKVYEGYQPLTASDIAETIYFITSRPAHVNINDLLIMPTAQASAFYWEKGKN</sequence>
<gene>
    <name evidence="4" type="ORF">BCY91_09135</name>
</gene>
<dbReference type="GO" id="GO:0016616">
    <property type="term" value="F:oxidoreductase activity, acting on the CH-OH group of donors, NAD or NADP as acceptor"/>
    <property type="evidence" value="ECO:0007669"/>
    <property type="project" value="UniProtKB-ARBA"/>
</dbReference>